<dbReference type="GeneID" id="40307134"/>
<feature type="region of interest" description="Disordered" evidence="1">
    <location>
        <begin position="171"/>
        <end position="204"/>
    </location>
</feature>
<dbReference type="RefSeq" id="XP_029216141.1">
    <property type="nucleotide sequence ID" value="XM_029360782.1"/>
</dbReference>
<dbReference type="Pfam" id="PF21038">
    <property type="entry name" value="CEP104_N"/>
    <property type="match status" value="1"/>
</dbReference>
<evidence type="ECO:0000313" key="5">
    <source>
        <dbReference type="Proteomes" id="UP000224006"/>
    </source>
</evidence>
<evidence type="ECO:0008006" key="6">
    <source>
        <dbReference type="Google" id="ProtNLM"/>
    </source>
</evidence>
<dbReference type="KEGG" id="bbes:BESB_020730"/>
<dbReference type="Gene3D" id="1.25.10.10">
    <property type="entry name" value="Leucine-rich Repeat Variant"/>
    <property type="match status" value="1"/>
</dbReference>
<reference evidence="4 5" key="1">
    <citation type="submission" date="2017-09" db="EMBL/GenBank/DDBJ databases">
        <title>Genome sequencing of Besnoitia besnoiti strain Bb-Ger1.</title>
        <authorList>
            <person name="Schares G."/>
            <person name="Venepally P."/>
            <person name="Lorenzi H.A."/>
        </authorList>
    </citation>
    <scope>NUCLEOTIDE SEQUENCE [LARGE SCALE GENOMIC DNA]</scope>
    <source>
        <strain evidence="4 5">Bb-Ger1</strain>
    </source>
</reference>
<feature type="compositionally biased region" description="Basic and acidic residues" evidence="1">
    <location>
        <begin position="632"/>
        <end position="650"/>
    </location>
</feature>
<feature type="compositionally biased region" description="Basic and acidic residues" evidence="1">
    <location>
        <begin position="195"/>
        <end position="204"/>
    </location>
</feature>
<proteinExistence type="predicted"/>
<dbReference type="PANTHER" id="PTHR13371">
    <property type="entry name" value="GLYCINE-, GLUTAMATE-, THIENYLCYCLOHEXYLPIPERIDINE-BINDING PROTEIN"/>
    <property type="match status" value="1"/>
</dbReference>
<name>A0A2A9M9S9_BESBE</name>
<feature type="domain" description="Centrosomal protein CEP104 N-terminal" evidence="2">
    <location>
        <begin position="245"/>
        <end position="394"/>
    </location>
</feature>
<evidence type="ECO:0000259" key="2">
    <source>
        <dbReference type="Pfam" id="PF21038"/>
    </source>
</evidence>
<feature type="compositionally biased region" description="Basic and acidic residues" evidence="1">
    <location>
        <begin position="598"/>
        <end position="607"/>
    </location>
</feature>
<feature type="compositionally biased region" description="Polar residues" evidence="1">
    <location>
        <begin position="1079"/>
        <end position="1092"/>
    </location>
</feature>
<feature type="region of interest" description="Disordered" evidence="1">
    <location>
        <begin position="97"/>
        <end position="154"/>
    </location>
</feature>
<dbReference type="Pfam" id="PF21039">
    <property type="entry name" value="CEP104_ZnF"/>
    <property type="match status" value="1"/>
</dbReference>
<evidence type="ECO:0000313" key="4">
    <source>
        <dbReference type="EMBL" id="PFH32132.1"/>
    </source>
</evidence>
<dbReference type="PANTHER" id="PTHR13371:SF0">
    <property type="entry name" value="CENTROSOMAL PROTEIN OF 104 KDA"/>
    <property type="match status" value="1"/>
</dbReference>
<feature type="compositionally biased region" description="Low complexity" evidence="1">
    <location>
        <begin position="901"/>
        <end position="916"/>
    </location>
</feature>
<dbReference type="InterPro" id="IPR011989">
    <property type="entry name" value="ARM-like"/>
</dbReference>
<comment type="caution">
    <text evidence="4">The sequence shown here is derived from an EMBL/GenBank/DDBJ whole genome shotgun (WGS) entry which is preliminary data.</text>
</comment>
<feature type="region of interest" description="Disordered" evidence="1">
    <location>
        <begin position="884"/>
        <end position="925"/>
    </location>
</feature>
<dbReference type="GO" id="GO:0005929">
    <property type="term" value="C:cilium"/>
    <property type="evidence" value="ECO:0007669"/>
    <property type="project" value="TreeGrafter"/>
</dbReference>
<accession>A0A2A9M9S9</accession>
<keyword evidence="5" id="KW-1185">Reference proteome</keyword>
<organism evidence="4 5">
    <name type="scientific">Besnoitia besnoiti</name>
    <name type="common">Apicomplexan protozoan</name>
    <dbReference type="NCBI Taxonomy" id="94643"/>
    <lineage>
        <taxon>Eukaryota</taxon>
        <taxon>Sar</taxon>
        <taxon>Alveolata</taxon>
        <taxon>Apicomplexa</taxon>
        <taxon>Conoidasida</taxon>
        <taxon>Coccidia</taxon>
        <taxon>Eucoccidiorida</taxon>
        <taxon>Eimeriorina</taxon>
        <taxon>Sarcocystidae</taxon>
        <taxon>Besnoitia</taxon>
    </lineage>
</organism>
<dbReference type="VEuPathDB" id="ToxoDB:BESB_020730"/>
<feature type="region of interest" description="Disordered" evidence="1">
    <location>
        <begin position="295"/>
        <end position="314"/>
    </location>
</feature>
<dbReference type="InterPro" id="IPR048738">
    <property type="entry name" value="CEP104_Znf"/>
</dbReference>
<feature type="compositionally biased region" description="Basic and acidic residues" evidence="1">
    <location>
        <begin position="141"/>
        <end position="154"/>
    </location>
</feature>
<protein>
    <recommendedName>
        <fullName evidence="6">TOG domain-containing protein</fullName>
    </recommendedName>
</protein>
<dbReference type="InterPro" id="IPR048739">
    <property type="entry name" value="CEP104_N"/>
</dbReference>
<dbReference type="AlphaFoldDB" id="A0A2A9M9S9"/>
<feature type="compositionally biased region" description="Basic and acidic residues" evidence="1">
    <location>
        <begin position="1047"/>
        <end position="1064"/>
    </location>
</feature>
<evidence type="ECO:0000259" key="3">
    <source>
        <dbReference type="Pfam" id="PF21039"/>
    </source>
</evidence>
<feature type="compositionally biased region" description="Low complexity" evidence="1">
    <location>
        <begin position="14"/>
        <end position="24"/>
    </location>
</feature>
<feature type="domain" description="Centrosomal protein CEP104 Zn finger" evidence="3">
    <location>
        <begin position="1127"/>
        <end position="1209"/>
    </location>
</feature>
<dbReference type="EMBL" id="NWUJ01000012">
    <property type="protein sequence ID" value="PFH32132.1"/>
    <property type="molecule type" value="Genomic_DNA"/>
</dbReference>
<feature type="compositionally biased region" description="Basic residues" evidence="1">
    <location>
        <begin position="1"/>
        <end position="13"/>
    </location>
</feature>
<feature type="compositionally biased region" description="Basic and acidic residues" evidence="1">
    <location>
        <begin position="97"/>
        <end position="116"/>
    </location>
</feature>
<dbReference type="OrthoDB" id="66599at2759"/>
<feature type="region of interest" description="Disordered" evidence="1">
    <location>
        <begin position="1"/>
        <end position="72"/>
    </location>
</feature>
<dbReference type="Proteomes" id="UP000224006">
    <property type="component" value="Chromosome XI"/>
</dbReference>
<feature type="compositionally biased region" description="Basic and acidic residues" evidence="1">
    <location>
        <begin position="171"/>
        <end position="188"/>
    </location>
</feature>
<evidence type="ECO:0000256" key="1">
    <source>
        <dbReference type="SAM" id="MobiDB-lite"/>
    </source>
</evidence>
<feature type="region of interest" description="Disordered" evidence="1">
    <location>
        <begin position="598"/>
        <end position="664"/>
    </location>
</feature>
<feature type="region of interest" description="Disordered" evidence="1">
    <location>
        <begin position="1027"/>
        <end position="1103"/>
    </location>
</feature>
<feature type="compositionally biased region" description="Low complexity" evidence="1">
    <location>
        <begin position="1035"/>
        <end position="1046"/>
    </location>
</feature>
<sequence length="1253" mass="136699">MGLLRKSKKKTKQKSGFSSSSSSSPAGSEDGERELSVPRPGDSDAAPEKPPEPQESLPFEPLTLPRVAQQSGDPQLLQQLFIQQNMLQQQILTQQEELKRQWRHQRDAAGNRERGRSGRKKRQGGGKRQNGNGADTAGAEAEARRREEERKAREERLVAQIKELEAQIKEMQETQQKEKRELEEERRRAAGIASEPREERPKADVEEHDQVLTRLQFSVVHCSSFQPPYTPENLTPQASKTNGKGWQSAPHCAYPQEIGLALEGPSQIKFFQLLSHETKIARKIELWVANAPSPSSLRQASPSPPLVAASPPSSSPPAVSALAEGYHRAHFTRLGYLRLSSNVASRHRARELKSVNLPQFFDCLYVKLVLVAPHALPEVNSACQVSLIALNCLGVPAPSRAAPWLQSPRWNAEEARAMDQDLLMRKGLCGPSSSTPAHGRALSSGAGGPPCRLLSAYLREKESLLASAKTKFVAEENFAAAVLVRRALDKLAQAKPHIERLEKQEQQAAEREDFEEARRAKAQLLSWQLCVKKTVAAALCMPEDPLLAAEEREEKLLLKDSSLIEHLAQNLPASAHALPSCADSPLDEAVAPRCPCDPRRLLDDRSSPLRSPGRGNSRDRRRDCALAVSADSAEREAHAEREREGEDSRETPPPPVSLDDMPICPMRSDRQRLLMLLATTGREESPPPPGEASALETTLQPEDEADASLLFPFFSRDVVLALFAADIQTRCAAQETVVREIKDRPNMVTGELFFALCPLIRRAFADKTLKVFLGGSRLLSLFAEAPALHARHFLSAPVRGILHELLLRVGSVFSDRARKLLLLLCSCHPELKDVLAREVFDSLVASCGAFAATSDALNLSAAGGARRGAGADAAGDIEAADSEKRRAIEAKGRRGRGGRGAAIARADARQQQRPGAKAPQGSGHAIPMQQKSTVQLLQLLVSLLAAFCLVEPLAPGGLPLAPLLGLLRELFQSPSGDIRASAVQITALLILQLPHAWSQAKIKQFMDTLRPKQRDMIAAEVDRLEHSELPPPALPGAAHPPAASGASDKRSPTNAKTDARESPTTKKKRHKEPAEQASGKETPQSAAEQKSTAEGLEDEEATKGDVRPPLVACRCARPEPRSAPQGVCEFCLEHGPLLASQSGKDTHFLNQCPMLTSCPHCRSIVEVSFLSDHFLSECPKTSSYVRCSACQTILLKAQLAGHKQLGCRGQIAHTEAPRRRALLPALFVLFCVCSRGVAHGLKADSCRMLAHRE</sequence>
<dbReference type="InterPro" id="IPR052607">
    <property type="entry name" value="CEP104-like"/>
</dbReference>
<gene>
    <name evidence="4" type="ORF">BESB_020730</name>
</gene>